<protein>
    <recommendedName>
        <fullName evidence="5">GPI anchored cell wall protein</fullName>
    </recommendedName>
</protein>
<feature type="chain" id="PRO_5040267011" description="GPI anchored cell wall protein" evidence="2">
    <location>
        <begin position="20"/>
        <end position="153"/>
    </location>
</feature>
<evidence type="ECO:0000256" key="1">
    <source>
        <dbReference type="SAM" id="MobiDB-lite"/>
    </source>
</evidence>
<accession>A0A9P9DU03</accession>
<feature type="signal peptide" evidence="2">
    <location>
        <begin position="1"/>
        <end position="19"/>
    </location>
</feature>
<dbReference type="EMBL" id="JAGMWT010000007">
    <property type="protein sequence ID" value="KAH7125383.1"/>
    <property type="molecule type" value="Genomic_DNA"/>
</dbReference>
<dbReference type="Proteomes" id="UP000700596">
    <property type="component" value="Unassembled WGS sequence"/>
</dbReference>
<keyword evidence="2" id="KW-0732">Signal</keyword>
<dbReference type="AlphaFoldDB" id="A0A9P9DU03"/>
<gene>
    <name evidence="3" type="ORF">B0J11DRAFT_528286</name>
</gene>
<keyword evidence="4" id="KW-1185">Reference proteome</keyword>
<evidence type="ECO:0000256" key="2">
    <source>
        <dbReference type="SAM" id="SignalP"/>
    </source>
</evidence>
<evidence type="ECO:0000313" key="3">
    <source>
        <dbReference type="EMBL" id="KAH7125383.1"/>
    </source>
</evidence>
<dbReference type="OrthoDB" id="4776947at2759"/>
<reference evidence="3" key="1">
    <citation type="journal article" date="2021" name="Nat. Commun.">
        <title>Genetic determinants of endophytism in the Arabidopsis root mycobiome.</title>
        <authorList>
            <person name="Mesny F."/>
            <person name="Miyauchi S."/>
            <person name="Thiergart T."/>
            <person name="Pickel B."/>
            <person name="Atanasova L."/>
            <person name="Karlsson M."/>
            <person name="Huettel B."/>
            <person name="Barry K.W."/>
            <person name="Haridas S."/>
            <person name="Chen C."/>
            <person name="Bauer D."/>
            <person name="Andreopoulos W."/>
            <person name="Pangilinan J."/>
            <person name="LaButti K."/>
            <person name="Riley R."/>
            <person name="Lipzen A."/>
            <person name="Clum A."/>
            <person name="Drula E."/>
            <person name="Henrissat B."/>
            <person name="Kohler A."/>
            <person name="Grigoriev I.V."/>
            <person name="Martin F.M."/>
            <person name="Hacquard S."/>
        </authorList>
    </citation>
    <scope>NUCLEOTIDE SEQUENCE</scope>
    <source>
        <strain evidence="3">MPI-CAGE-CH-0243</strain>
    </source>
</reference>
<feature type="region of interest" description="Disordered" evidence="1">
    <location>
        <begin position="86"/>
        <end position="106"/>
    </location>
</feature>
<evidence type="ECO:0008006" key="5">
    <source>
        <dbReference type="Google" id="ProtNLM"/>
    </source>
</evidence>
<proteinExistence type="predicted"/>
<name>A0A9P9DU03_9PLEO</name>
<sequence>MLSKTLFLAFAAVATVARAATPPGCLLGAVNQYEDPADIKSVCGNKDATSKIAKMCGDDAKAALSAYAELCNIAGVKVDTTLPSSTGSATASATGSPTGSGLNVATSASSATGGAAAVTTRTGAPPQSTGAAGKLEIGATVLFAGLGIFAAAL</sequence>
<comment type="caution">
    <text evidence="3">The sequence shown here is derived from an EMBL/GenBank/DDBJ whole genome shotgun (WGS) entry which is preliminary data.</text>
</comment>
<organism evidence="3 4">
    <name type="scientific">Dendryphion nanum</name>
    <dbReference type="NCBI Taxonomy" id="256645"/>
    <lineage>
        <taxon>Eukaryota</taxon>
        <taxon>Fungi</taxon>
        <taxon>Dikarya</taxon>
        <taxon>Ascomycota</taxon>
        <taxon>Pezizomycotina</taxon>
        <taxon>Dothideomycetes</taxon>
        <taxon>Pleosporomycetidae</taxon>
        <taxon>Pleosporales</taxon>
        <taxon>Torulaceae</taxon>
        <taxon>Dendryphion</taxon>
    </lineage>
</organism>
<evidence type="ECO:0000313" key="4">
    <source>
        <dbReference type="Proteomes" id="UP000700596"/>
    </source>
</evidence>